<evidence type="ECO:0000256" key="1">
    <source>
        <dbReference type="ARBA" id="ARBA00004370"/>
    </source>
</evidence>
<dbReference type="RefSeq" id="WP_004891161.1">
    <property type="nucleotide sequence ID" value="NZ_CP021838.1"/>
</dbReference>
<accession>A0A178T9K1</accession>
<keyword evidence="2" id="KW-0547">Nucleotide-binding</keyword>
<dbReference type="OrthoDB" id="9816479at2"/>
<evidence type="ECO:0000256" key="3">
    <source>
        <dbReference type="ARBA" id="ARBA00022801"/>
    </source>
</evidence>
<dbReference type="SUPFAM" id="SSF52540">
    <property type="entry name" value="P-loop containing nucleoside triphosphate hydrolases"/>
    <property type="match status" value="1"/>
</dbReference>
<comment type="subcellular location">
    <subcellularLocation>
        <location evidence="1">Membrane</location>
    </subcellularLocation>
</comment>
<dbReference type="GO" id="GO:0005525">
    <property type="term" value="F:GTP binding"/>
    <property type="evidence" value="ECO:0007669"/>
    <property type="project" value="UniProtKB-KW"/>
</dbReference>
<dbReference type="PANTHER" id="PTHR10465">
    <property type="entry name" value="TRANSMEMBRANE GTPASE FZO1"/>
    <property type="match status" value="1"/>
</dbReference>
<sequence>MLAVEDNVRIRRESSLEYYKMICSFPYQNHPIFYENKALRRAYIILLHHYAKEDVDYQRYCKPIITLYEHCFNIEEIYKEQTSQSSLKFIKEIRKTRWKFEKAKLHVYNYKYLFFAHYLLLIYGYISMDHPYVLDVIDKQHLKIHNKDAECIVHFVNALKTGDFEAAKSYLNRKKFHHLHFYYDAYKKQTQFLKGVEKRYLIVGTMSSGKSTFLNSLIGKEIFPSQNEACTSKLFTYVHRPSVEHFILQWDQHESFDYVTDDIMGKIDELNKHSTVKRVQIEGKTSPILSFEHRVVFIDTPGTNNSMNRRHEEATLEAIRNEQYDTIFYLMNATQLGTDDDRRLLSYVKEHIENHNDKPIIFIVNKADEIDEEANESLQELLESTKTYLKQNGFENPSIILLSAYISNLCQKVLNGESLTRREQNQFDFFYDYFAEETQDLTKYATEPCAFRPEIPNDQREVKTKNKPYDIKRIYTVLQHSGMYQIKNYM</sequence>
<reference evidence="6 7" key="1">
    <citation type="submission" date="2016-03" db="EMBL/GenBank/DDBJ databases">
        <title>Spore heat resistance.</title>
        <authorList>
            <person name="Boekhorst J."/>
            <person name="Berendsen E.M."/>
            <person name="Wells-Bennik M.H."/>
            <person name="Kuipers O.P."/>
        </authorList>
    </citation>
    <scope>NUCLEOTIDE SEQUENCE [LARGE SCALE GENOMIC DNA]</scope>
    <source>
        <strain evidence="6 7">AF16</strain>
    </source>
</reference>
<evidence type="ECO:0000256" key="5">
    <source>
        <dbReference type="ARBA" id="ARBA00023136"/>
    </source>
</evidence>
<dbReference type="InterPro" id="IPR045063">
    <property type="entry name" value="Dynamin_N"/>
</dbReference>
<proteinExistence type="predicted"/>
<dbReference type="Proteomes" id="UP000078336">
    <property type="component" value="Unassembled WGS sequence"/>
</dbReference>
<dbReference type="Gene3D" id="3.40.50.300">
    <property type="entry name" value="P-loop containing nucleotide triphosphate hydrolases"/>
    <property type="match status" value="1"/>
</dbReference>
<dbReference type="InterPro" id="IPR027417">
    <property type="entry name" value="P-loop_NTPase"/>
</dbReference>
<dbReference type="EMBL" id="LUCQ01000120">
    <property type="protein sequence ID" value="OAO77774.1"/>
    <property type="molecule type" value="Genomic_DNA"/>
</dbReference>
<dbReference type="GO" id="GO:0008053">
    <property type="term" value="P:mitochondrial fusion"/>
    <property type="evidence" value="ECO:0007669"/>
    <property type="project" value="TreeGrafter"/>
</dbReference>
<organism evidence="6 7">
    <name type="scientific">Anoxybacillus flavithermus</name>
    <dbReference type="NCBI Taxonomy" id="33934"/>
    <lineage>
        <taxon>Bacteria</taxon>
        <taxon>Bacillati</taxon>
        <taxon>Bacillota</taxon>
        <taxon>Bacilli</taxon>
        <taxon>Bacillales</taxon>
        <taxon>Anoxybacillaceae</taxon>
        <taxon>Anoxybacillus</taxon>
    </lineage>
</organism>
<evidence type="ECO:0000313" key="7">
    <source>
        <dbReference type="Proteomes" id="UP000078336"/>
    </source>
</evidence>
<name>A0A178T9K1_9BACL</name>
<dbReference type="PANTHER" id="PTHR10465:SF0">
    <property type="entry name" value="SARCALUMENIN"/>
    <property type="match status" value="1"/>
</dbReference>
<dbReference type="InterPro" id="IPR027094">
    <property type="entry name" value="Mitofusin_fam"/>
</dbReference>
<evidence type="ECO:0000256" key="4">
    <source>
        <dbReference type="ARBA" id="ARBA00023134"/>
    </source>
</evidence>
<dbReference type="Pfam" id="PF00350">
    <property type="entry name" value="Dynamin_N"/>
    <property type="match status" value="1"/>
</dbReference>
<keyword evidence="5" id="KW-0472">Membrane</keyword>
<evidence type="ECO:0000256" key="2">
    <source>
        <dbReference type="ARBA" id="ARBA00022741"/>
    </source>
</evidence>
<dbReference type="GO" id="GO:0016020">
    <property type="term" value="C:membrane"/>
    <property type="evidence" value="ECO:0007669"/>
    <property type="project" value="UniProtKB-SubCell"/>
</dbReference>
<evidence type="ECO:0000313" key="6">
    <source>
        <dbReference type="EMBL" id="OAO77774.1"/>
    </source>
</evidence>
<dbReference type="GO" id="GO:0003924">
    <property type="term" value="F:GTPase activity"/>
    <property type="evidence" value="ECO:0007669"/>
    <property type="project" value="InterPro"/>
</dbReference>
<keyword evidence="3" id="KW-0378">Hydrolase</keyword>
<keyword evidence="7" id="KW-1185">Reference proteome</keyword>
<dbReference type="AlphaFoldDB" id="A0A178T9K1"/>
<gene>
    <name evidence="6" type="ORF">TAF16_2027</name>
</gene>
<protein>
    <submittedName>
        <fullName evidence="6">Uncharacterized protein</fullName>
    </submittedName>
</protein>
<comment type="caution">
    <text evidence="6">The sequence shown here is derived from an EMBL/GenBank/DDBJ whole genome shotgun (WGS) entry which is preliminary data.</text>
</comment>
<dbReference type="PATRIC" id="fig|33934.6.peg.978"/>
<keyword evidence="4" id="KW-0342">GTP-binding</keyword>